<dbReference type="PANTHER" id="PTHR34197:SF3">
    <property type="entry name" value="DUF740 FAMILY PROTEIN"/>
    <property type="match status" value="1"/>
</dbReference>
<organism evidence="1 2">
    <name type="scientific">Artemisia annua</name>
    <name type="common">Sweet wormwood</name>
    <dbReference type="NCBI Taxonomy" id="35608"/>
    <lineage>
        <taxon>Eukaryota</taxon>
        <taxon>Viridiplantae</taxon>
        <taxon>Streptophyta</taxon>
        <taxon>Embryophyta</taxon>
        <taxon>Tracheophyta</taxon>
        <taxon>Spermatophyta</taxon>
        <taxon>Magnoliopsida</taxon>
        <taxon>eudicotyledons</taxon>
        <taxon>Gunneridae</taxon>
        <taxon>Pentapetalae</taxon>
        <taxon>asterids</taxon>
        <taxon>campanulids</taxon>
        <taxon>Asterales</taxon>
        <taxon>Asteraceae</taxon>
        <taxon>Asteroideae</taxon>
        <taxon>Anthemideae</taxon>
        <taxon>Artemisiinae</taxon>
        <taxon>Artemisia</taxon>
    </lineage>
</organism>
<name>A0A2U1QPD8_ARTAN</name>
<comment type="caution">
    <text evidence="1">The sequence shown here is derived from an EMBL/GenBank/DDBJ whole genome shotgun (WGS) entry which is preliminary data.</text>
</comment>
<proteinExistence type="predicted"/>
<gene>
    <name evidence="1" type="ORF">CTI12_AA001760</name>
</gene>
<evidence type="ECO:0000313" key="1">
    <source>
        <dbReference type="EMBL" id="PWA99873.1"/>
    </source>
</evidence>
<dbReference type="OrthoDB" id="1931940at2759"/>
<keyword evidence="2" id="KW-1185">Reference proteome</keyword>
<dbReference type="EMBL" id="PKPP01000003">
    <property type="protein sequence ID" value="PWA99873.1"/>
    <property type="molecule type" value="Genomic_DNA"/>
</dbReference>
<protein>
    <submittedName>
        <fullName evidence="1">Uncharacterized protein</fullName>
    </submittedName>
</protein>
<dbReference type="AlphaFoldDB" id="A0A2U1QPD8"/>
<dbReference type="PANTHER" id="PTHR34197">
    <property type="entry name" value="OS04G0591300 PROTEIN"/>
    <property type="match status" value="1"/>
</dbReference>
<dbReference type="Proteomes" id="UP000245207">
    <property type="component" value="Unassembled WGS sequence"/>
</dbReference>
<accession>A0A2U1QPD8</accession>
<sequence length="270" mass="30515">MKTEQKNTRFNSNLTHISSLSLSLNPSCQIHPFYTSEVGICPYCLKDKLMNLICSDCGEQRITPCSCSCSEFSSYRNSYSTLDVGSVGRISFLIDNDKGCTNGDDTKSIFSNMLKLKQSEESKTEDVVLLKRSNSCVVEVKKNKRFWRICKFFKNMRKKGEIDGSTSRSLSSFMDSNINHEVSSMDCSSAKVSNSKEFESRKSDLMDFENGVVDSDTMDLVPSGGMGSSSCRFMVNERGIKKVKNNHMKAWKWIFKHHSGKKDLNHILKS</sequence>
<reference evidence="1 2" key="1">
    <citation type="journal article" date="2018" name="Mol. Plant">
        <title>The genome of Artemisia annua provides insight into the evolution of Asteraceae family and artemisinin biosynthesis.</title>
        <authorList>
            <person name="Shen Q."/>
            <person name="Zhang L."/>
            <person name="Liao Z."/>
            <person name="Wang S."/>
            <person name="Yan T."/>
            <person name="Shi P."/>
            <person name="Liu M."/>
            <person name="Fu X."/>
            <person name="Pan Q."/>
            <person name="Wang Y."/>
            <person name="Lv Z."/>
            <person name="Lu X."/>
            <person name="Zhang F."/>
            <person name="Jiang W."/>
            <person name="Ma Y."/>
            <person name="Chen M."/>
            <person name="Hao X."/>
            <person name="Li L."/>
            <person name="Tang Y."/>
            <person name="Lv G."/>
            <person name="Zhou Y."/>
            <person name="Sun X."/>
            <person name="Brodelius P.E."/>
            <person name="Rose J.K.C."/>
            <person name="Tang K."/>
        </authorList>
    </citation>
    <scope>NUCLEOTIDE SEQUENCE [LARGE SCALE GENOMIC DNA]</scope>
    <source>
        <strain evidence="2">cv. Huhao1</strain>
        <tissue evidence="1">Leaf</tissue>
    </source>
</reference>
<evidence type="ECO:0000313" key="2">
    <source>
        <dbReference type="Proteomes" id="UP000245207"/>
    </source>
</evidence>